<dbReference type="InterPro" id="IPR054505">
    <property type="entry name" value="Myb_DNA-bind_8"/>
</dbReference>
<dbReference type="EMBL" id="JAQJAE010000001">
    <property type="protein sequence ID" value="KAJ5617775.1"/>
    <property type="molecule type" value="Genomic_DNA"/>
</dbReference>
<gene>
    <name evidence="3" type="ORF">N7537_002889</name>
</gene>
<dbReference type="GeneID" id="81584189"/>
<comment type="caution">
    <text evidence="3">The sequence shown here is derived from an EMBL/GenBank/DDBJ whole genome shotgun (WGS) entry which is preliminary data.</text>
</comment>
<organism evidence="3 4">
    <name type="scientific">Penicillium hordei</name>
    <dbReference type="NCBI Taxonomy" id="40994"/>
    <lineage>
        <taxon>Eukaryota</taxon>
        <taxon>Fungi</taxon>
        <taxon>Dikarya</taxon>
        <taxon>Ascomycota</taxon>
        <taxon>Pezizomycotina</taxon>
        <taxon>Eurotiomycetes</taxon>
        <taxon>Eurotiomycetidae</taxon>
        <taxon>Eurotiales</taxon>
        <taxon>Aspergillaceae</taxon>
        <taxon>Penicillium</taxon>
    </lineage>
</organism>
<reference evidence="3" key="1">
    <citation type="journal article" date="2023" name="IMA Fungus">
        <title>Comparative genomic study of the Penicillium genus elucidates a diverse pangenome and 15 lateral gene transfer events.</title>
        <authorList>
            <person name="Petersen C."/>
            <person name="Sorensen T."/>
            <person name="Nielsen M.R."/>
            <person name="Sondergaard T.E."/>
            <person name="Sorensen J.L."/>
            <person name="Fitzpatrick D.A."/>
            <person name="Frisvad J.C."/>
            <person name="Nielsen K.L."/>
        </authorList>
    </citation>
    <scope>NUCLEOTIDE SEQUENCE</scope>
    <source>
        <strain evidence="3">IBT 12815</strain>
    </source>
</reference>
<dbReference type="Pfam" id="PF22980">
    <property type="entry name" value="Myb_DNA-bind_8"/>
    <property type="match status" value="1"/>
</dbReference>
<reference evidence="3" key="2">
    <citation type="submission" date="2023-01" db="EMBL/GenBank/DDBJ databases">
        <authorList>
            <person name="Petersen C."/>
        </authorList>
    </citation>
    <scope>NUCLEOTIDE SEQUENCE</scope>
    <source>
        <strain evidence="3">IBT 12815</strain>
    </source>
</reference>
<feature type="domain" description="Myb-like DNA-binding" evidence="2">
    <location>
        <begin position="36"/>
        <end position="80"/>
    </location>
</feature>
<feature type="region of interest" description="Disordered" evidence="1">
    <location>
        <begin position="1"/>
        <end position="24"/>
    </location>
</feature>
<accession>A0AAD6H903</accession>
<evidence type="ECO:0000259" key="2">
    <source>
        <dbReference type="Pfam" id="PF22980"/>
    </source>
</evidence>
<evidence type="ECO:0000313" key="4">
    <source>
        <dbReference type="Proteomes" id="UP001213799"/>
    </source>
</evidence>
<feature type="region of interest" description="Disordered" evidence="1">
    <location>
        <begin position="84"/>
        <end position="126"/>
    </location>
</feature>
<dbReference type="RefSeq" id="XP_056758942.1">
    <property type="nucleotide sequence ID" value="XM_056893947.1"/>
</dbReference>
<evidence type="ECO:0000313" key="3">
    <source>
        <dbReference type="EMBL" id="KAJ5617775.1"/>
    </source>
</evidence>
<dbReference type="AlphaFoldDB" id="A0AAD6H903"/>
<protein>
    <recommendedName>
        <fullName evidence="2">Myb-like DNA-binding domain-containing protein</fullName>
    </recommendedName>
</protein>
<sequence length="126" mass="14023">MPPGAKKGMDEPAKAVPHSKVTKTEAMRATKKNFTENEVFFYLAIKNSAVKFDHEAIGNALGKTKDATRMQLTRLLKDIGDFINGQEDSVQSDQPEREKTPANQEGLKNDTQDDDTPVKISEMQDI</sequence>
<keyword evidence="4" id="KW-1185">Reference proteome</keyword>
<proteinExistence type="predicted"/>
<evidence type="ECO:0000256" key="1">
    <source>
        <dbReference type="SAM" id="MobiDB-lite"/>
    </source>
</evidence>
<name>A0AAD6H903_9EURO</name>
<dbReference type="Proteomes" id="UP001213799">
    <property type="component" value="Unassembled WGS sequence"/>
</dbReference>